<feature type="compositionally biased region" description="Pro residues" evidence="1">
    <location>
        <begin position="457"/>
        <end position="468"/>
    </location>
</feature>
<dbReference type="EMBL" id="JAACJJ010000043">
    <property type="protein sequence ID" value="KAF5314912.1"/>
    <property type="molecule type" value="Genomic_DNA"/>
</dbReference>
<comment type="caution">
    <text evidence="2">The sequence shown here is derived from an EMBL/GenBank/DDBJ whole genome shotgun (WGS) entry which is preliminary data.</text>
</comment>
<protein>
    <recommendedName>
        <fullName evidence="4">Zinc-finger domain-containing protein</fullName>
    </recommendedName>
</protein>
<feature type="compositionally biased region" description="Polar residues" evidence="1">
    <location>
        <begin position="659"/>
        <end position="671"/>
    </location>
</feature>
<evidence type="ECO:0008006" key="4">
    <source>
        <dbReference type="Google" id="ProtNLM"/>
    </source>
</evidence>
<feature type="region of interest" description="Disordered" evidence="1">
    <location>
        <begin position="29"/>
        <end position="139"/>
    </location>
</feature>
<evidence type="ECO:0000313" key="3">
    <source>
        <dbReference type="Proteomes" id="UP000567179"/>
    </source>
</evidence>
<organism evidence="2 3">
    <name type="scientific">Psilocybe cf. subviscida</name>
    <dbReference type="NCBI Taxonomy" id="2480587"/>
    <lineage>
        <taxon>Eukaryota</taxon>
        <taxon>Fungi</taxon>
        <taxon>Dikarya</taxon>
        <taxon>Basidiomycota</taxon>
        <taxon>Agaricomycotina</taxon>
        <taxon>Agaricomycetes</taxon>
        <taxon>Agaricomycetidae</taxon>
        <taxon>Agaricales</taxon>
        <taxon>Agaricineae</taxon>
        <taxon>Strophariaceae</taxon>
        <taxon>Psilocybe</taxon>
    </lineage>
</organism>
<sequence>MDSSSKATTMVVSDPVVDPVESLRAAALSTLKAKRRKPAASAVPQKKVKPTPPKQSRAPPSADAMQLDYGLEEDKAAPTAPMAVDAIPPNDVAKDVHGDEQSQPREEGEISEEEEPPPPPRQSMTLSPIPGRKVSGTPSLGAASAAELQKLNIEEAPAQSDSVCAPMTPPQTQSAPMESILETPDHLALAREEAEIADSLMMDDSDCSQNAPSVVLLDIDHVRPGLRITQQEHDTIKSLILDLLGWGVTVETMLKSGVNRQVIYYVFNELNLRLPDNFDVSGILPYTPEIFSQPHSHPVASMGTPSPIRMNGHGPVRHSHAELDLHDRERQRRQELVARKAARVASQQAKPVIKTEAADPTFSFGAHDDNREDVVMGPAAVPAETVDDFLASLGPVEELRSAASSSSREASAPQSAAEIDPDLENGQVIEYTPHSANLSEFTTPIGSGSSGSFRFSEPPPSSSEPPPTSVDSASTTYSRMSGMSNEDLISPSTAQIIPPKMVRASIRRPTNRPVASDFVDFHGESSRLPPSATNLDNRNGRPAGASITRPLRKHTSFSKVGNARRCVIDLSDSEDDHAANNGQPRVPMPTLADQRRDSSRQVWNGKFALPTVSKPATPSISPAILEQKELEIKKMREMIAQREEETRQKKLAMAKAATGSDSIPRSITPTQPLVPKQEEPEVVSMPPAVETEVTMEVDNVPDVPPSPSSVASTPPATRNELPHEESSSVITKQDQEQLALQTNEDVAPATEENSISSQSDVPPHDTPGIPQVARLISLSHQTSFSSTFLMLSSILPSFRSIGLVIFGPRCKPRVPHSPPVEKSVDADVSMSSSTQMNGNPTTPPLPAPQQILQKQDARSPLFLSSTLKNEPDTQFDKFSSYHSPFESYPGLFHRPERTLDSSLFSRDSSLFISSSEPSSLPFYSDLHSSGPESFLSSAITVPKSRVPLLDLKPLKVLASAKLFNPASRICQFEIPGGGVCRDSKCTDIHLSRFAGMDGKVEVKPSDHDTAQYLFDTLPHSWLTASGIASPGVILQALQQIDQEASGVFLSFDDRVTRALLSFKPRPMT</sequence>
<proteinExistence type="predicted"/>
<reference evidence="2 3" key="1">
    <citation type="journal article" date="2020" name="ISME J.">
        <title>Uncovering the hidden diversity of litter-decomposition mechanisms in mushroom-forming fungi.</title>
        <authorList>
            <person name="Floudas D."/>
            <person name="Bentzer J."/>
            <person name="Ahren D."/>
            <person name="Johansson T."/>
            <person name="Persson P."/>
            <person name="Tunlid A."/>
        </authorList>
    </citation>
    <scope>NUCLEOTIDE SEQUENCE [LARGE SCALE GENOMIC DNA]</scope>
    <source>
        <strain evidence="2 3">CBS 101986</strain>
    </source>
</reference>
<gene>
    <name evidence="2" type="ORF">D9619_006943</name>
</gene>
<evidence type="ECO:0000256" key="1">
    <source>
        <dbReference type="SAM" id="MobiDB-lite"/>
    </source>
</evidence>
<feature type="compositionally biased region" description="Low complexity" evidence="1">
    <location>
        <begin position="401"/>
        <end position="417"/>
    </location>
</feature>
<feature type="region of interest" description="Disordered" evidence="1">
    <location>
        <begin position="340"/>
        <end position="370"/>
    </location>
</feature>
<feature type="compositionally biased region" description="Low complexity" evidence="1">
    <location>
        <begin position="708"/>
        <end position="717"/>
    </location>
</feature>
<feature type="region of interest" description="Disordered" evidence="1">
    <location>
        <begin position="434"/>
        <end position="478"/>
    </location>
</feature>
<feature type="region of interest" description="Disordered" evidence="1">
    <location>
        <begin position="400"/>
        <end position="422"/>
    </location>
</feature>
<keyword evidence="3" id="KW-1185">Reference proteome</keyword>
<name>A0A8H5B1G6_9AGAR</name>
<accession>A0A8H5B1G6</accession>
<feature type="region of interest" description="Disordered" evidence="1">
    <location>
        <begin position="698"/>
        <end position="769"/>
    </location>
</feature>
<feature type="region of interest" description="Disordered" evidence="1">
    <location>
        <begin position="643"/>
        <end position="682"/>
    </location>
</feature>
<dbReference type="OrthoDB" id="3270652at2759"/>
<dbReference type="Proteomes" id="UP000567179">
    <property type="component" value="Unassembled WGS sequence"/>
</dbReference>
<feature type="region of interest" description="Disordered" evidence="1">
    <location>
        <begin position="520"/>
        <end position="547"/>
    </location>
</feature>
<feature type="compositionally biased region" description="Polar residues" evidence="1">
    <location>
        <begin position="751"/>
        <end position="760"/>
    </location>
</feature>
<evidence type="ECO:0000313" key="2">
    <source>
        <dbReference type="EMBL" id="KAF5314912.1"/>
    </source>
</evidence>
<dbReference type="AlphaFoldDB" id="A0A8H5B1G6"/>
<feature type="compositionally biased region" description="Polar residues" evidence="1">
    <location>
        <begin position="727"/>
        <end position="744"/>
    </location>
</feature>
<feature type="compositionally biased region" description="Basic and acidic residues" evidence="1">
    <location>
        <begin position="92"/>
        <end position="108"/>
    </location>
</feature>
<feature type="compositionally biased region" description="Polar residues" evidence="1">
    <location>
        <begin position="434"/>
        <end position="446"/>
    </location>
</feature>